<dbReference type="PANTHER" id="PTHR38011">
    <property type="entry name" value="DIHYDROFOLATE REDUCTASE FAMILY PROTEIN (AFU_ORTHOLOGUE AFUA_8G06820)"/>
    <property type="match status" value="1"/>
</dbReference>
<dbReference type="InterPro" id="IPR024072">
    <property type="entry name" value="DHFR-like_dom_sf"/>
</dbReference>
<dbReference type="NCBIfam" id="TIGR00326">
    <property type="entry name" value="eubact_ribD"/>
    <property type="match status" value="1"/>
</dbReference>
<dbReference type="GO" id="GO:0008703">
    <property type="term" value="F:5-amino-6-(5-phosphoribosylamino)uracil reductase activity"/>
    <property type="evidence" value="ECO:0007669"/>
    <property type="project" value="UniProtKB-EC"/>
</dbReference>
<evidence type="ECO:0000256" key="5">
    <source>
        <dbReference type="ARBA" id="ARBA00007417"/>
    </source>
</evidence>
<keyword evidence="15" id="KW-1185">Reference proteome</keyword>
<dbReference type="PROSITE" id="PS51747">
    <property type="entry name" value="CYT_DCMP_DEAMINASES_2"/>
    <property type="match status" value="1"/>
</dbReference>
<dbReference type="InterPro" id="IPR011549">
    <property type="entry name" value="RibD_C"/>
</dbReference>
<dbReference type="NCBIfam" id="TIGR00227">
    <property type="entry name" value="ribD_Cterm"/>
    <property type="match status" value="1"/>
</dbReference>
<proteinExistence type="inferred from homology"/>
<organism evidence="14 15">
    <name type="scientific">Dyella halodurans</name>
    <dbReference type="NCBI Taxonomy" id="1920171"/>
    <lineage>
        <taxon>Bacteria</taxon>
        <taxon>Pseudomonadati</taxon>
        <taxon>Pseudomonadota</taxon>
        <taxon>Gammaproteobacteria</taxon>
        <taxon>Lysobacterales</taxon>
        <taxon>Rhodanobacteraceae</taxon>
        <taxon>Dyella</taxon>
    </lineage>
</organism>
<keyword evidence="10 12" id="KW-0560">Oxidoreductase</keyword>
<evidence type="ECO:0000259" key="13">
    <source>
        <dbReference type="PROSITE" id="PS51747"/>
    </source>
</evidence>
<reference evidence="15" key="1">
    <citation type="journal article" date="2019" name="Int. J. Syst. Evol. Microbiol.">
        <title>The Global Catalogue of Microorganisms (GCM) 10K type strain sequencing project: providing services to taxonomists for standard genome sequencing and annotation.</title>
        <authorList>
            <consortium name="The Broad Institute Genomics Platform"/>
            <consortium name="The Broad Institute Genome Sequencing Center for Infectious Disease"/>
            <person name="Wu L."/>
            <person name="Ma J."/>
        </authorList>
    </citation>
    <scope>NUCLEOTIDE SEQUENCE [LARGE SCALE GENOMIC DNA]</scope>
    <source>
        <strain evidence="15">CCM 4481</strain>
    </source>
</reference>
<evidence type="ECO:0000256" key="1">
    <source>
        <dbReference type="ARBA" id="ARBA00002151"/>
    </source>
</evidence>
<evidence type="ECO:0000313" key="14">
    <source>
        <dbReference type="EMBL" id="MFC4525394.1"/>
    </source>
</evidence>
<comment type="pathway">
    <text evidence="3 12">Cofactor biosynthesis; riboflavin biosynthesis; 5-amino-6-(D-ribitylamino)uracil from GTP: step 3/4.</text>
</comment>
<dbReference type="EMBL" id="JBHSGA010000003">
    <property type="protein sequence ID" value="MFC4525394.1"/>
    <property type="molecule type" value="Genomic_DNA"/>
</dbReference>
<gene>
    <name evidence="14" type="primary">ribD</name>
    <name evidence="14" type="ORF">ACFO5W_01980</name>
</gene>
<dbReference type="Pfam" id="PF00383">
    <property type="entry name" value="dCMP_cyt_deam_1"/>
    <property type="match status" value="1"/>
</dbReference>
<keyword evidence="8 12" id="KW-0862">Zinc</keyword>
<dbReference type="Gene3D" id="3.40.430.10">
    <property type="entry name" value="Dihydrofolate Reductase, subunit A"/>
    <property type="match status" value="1"/>
</dbReference>
<dbReference type="CDD" id="cd01284">
    <property type="entry name" value="Riboflavin_deaminase-reductase"/>
    <property type="match status" value="1"/>
</dbReference>
<dbReference type="PANTHER" id="PTHR38011:SF7">
    <property type="entry name" value="2,5-DIAMINO-6-RIBOSYLAMINO-4(3H)-PYRIMIDINONE 5'-PHOSPHATE REDUCTASE"/>
    <property type="match status" value="1"/>
</dbReference>
<accession>A0ABV9BYR7</accession>
<dbReference type="PROSITE" id="PS00903">
    <property type="entry name" value="CYT_DCMP_DEAMINASES_1"/>
    <property type="match status" value="1"/>
</dbReference>
<keyword evidence="7 12" id="KW-0479">Metal-binding</keyword>
<evidence type="ECO:0000256" key="8">
    <source>
        <dbReference type="ARBA" id="ARBA00022833"/>
    </source>
</evidence>
<dbReference type="Proteomes" id="UP001595961">
    <property type="component" value="Unassembled WGS sequence"/>
</dbReference>
<dbReference type="InterPro" id="IPR050765">
    <property type="entry name" value="Riboflavin_Biosynth_HTPR"/>
</dbReference>
<evidence type="ECO:0000256" key="9">
    <source>
        <dbReference type="ARBA" id="ARBA00022857"/>
    </source>
</evidence>
<dbReference type="Pfam" id="PF01872">
    <property type="entry name" value="RibD_C"/>
    <property type="match status" value="1"/>
</dbReference>
<evidence type="ECO:0000256" key="12">
    <source>
        <dbReference type="PIRNR" id="PIRNR006769"/>
    </source>
</evidence>
<dbReference type="Gene3D" id="3.40.140.10">
    <property type="entry name" value="Cytidine Deaminase, domain 2"/>
    <property type="match status" value="1"/>
</dbReference>
<comment type="caution">
    <text evidence="14">The sequence shown here is derived from an EMBL/GenBank/DDBJ whole genome shotgun (WGS) entry which is preliminary data.</text>
</comment>
<keyword evidence="9 12" id="KW-0521">NADP</keyword>
<keyword evidence="6 12" id="KW-0686">Riboflavin biosynthesis</keyword>
<dbReference type="InterPro" id="IPR002734">
    <property type="entry name" value="RibDG_C"/>
</dbReference>
<evidence type="ECO:0000256" key="4">
    <source>
        <dbReference type="ARBA" id="ARBA00005259"/>
    </source>
</evidence>
<comment type="similarity">
    <text evidence="4 12">In the N-terminal section; belongs to the cytidine and deoxycytidylate deaminase family.</text>
</comment>
<comment type="pathway">
    <text evidence="2 12">Cofactor biosynthesis; riboflavin biosynthesis; 5-amino-6-(D-ribitylamino)uracil from GTP: step 2/4.</text>
</comment>
<feature type="domain" description="CMP/dCMP-type deaminase" evidence="13">
    <location>
        <begin position="7"/>
        <end position="129"/>
    </location>
</feature>
<name>A0ABV9BYR7_9GAMM</name>
<dbReference type="InterPro" id="IPR016192">
    <property type="entry name" value="APOBEC/CMP_deaminase_Zn-bd"/>
</dbReference>
<dbReference type="InterPro" id="IPR004794">
    <property type="entry name" value="Eubact_RibD"/>
</dbReference>
<keyword evidence="11" id="KW-0511">Multifunctional enzyme</keyword>
<evidence type="ECO:0000256" key="11">
    <source>
        <dbReference type="ARBA" id="ARBA00023268"/>
    </source>
</evidence>
<comment type="catalytic activity">
    <reaction evidence="12">
        <text>2,5-diamino-6-hydroxy-4-(5-phosphoribosylamino)-pyrimidine + H2O + H(+) = 5-amino-6-(5-phospho-D-ribosylamino)uracil + NH4(+)</text>
        <dbReference type="Rhea" id="RHEA:21868"/>
        <dbReference type="ChEBI" id="CHEBI:15377"/>
        <dbReference type="ChEBI" id="CHEBI:15378"/>
        <dbReference type="ChEBI" id="CHEBI:28938"/>
        <dbReference type="ChEBI" id="CHEBI:58453"/>
        <dbReference type="ChEBI" id="CHEBI:58614"/>
        <dbReference type="EC" id="3.5.4.26"/>
    </reaction>
</comment>
<comment type="function">
    <text evidence="1 12">Converts 2,5-diamino-6-(ribosylamino)-4(3h)-pyrimidinone 5'-phosphate into 5-amino-6-(ribosylamino)-2,4(1h,3h)-pyrimidinedione 5'-phosphate.</text>
</comment>
<protein>
    <recommendedName>
        <fullName evidence="12">Riboflavin biosynthesis protein RibD</fullName>
    </recommendedName>
    <domain>
        <recommendedName>
            <fullName evidence="12">Diaminohydroxyphosphoribosylaminopyrimidine deaminase</fullName>
            <shortName evidence="12">DRAP deaminase</shortName>
            <ecNumber evidence="12">3.5.4.26</ecNumber>
        </recommendedName>
        <alternativeName>
            <fullName evidence="12">Riboflavin-specific deaminase</fullName>
        </alternativeName>
    </domain>
    <domain>
        <recommendedName>
            <fullName evidence="12">5-amino-6-(5-phosphoribosylamino)uracil reductase</fullName>
            <ecNumber evidence="12">1.1.1.193</ecNumber>
        </recommendedName>
        <alternativeName>
            <fullName evidence="12">HTP reductase</fullName>
        </alternativeName>
    </domain>
</protein>
<dbReference type="GO" id="GO:0008835">
    <property type="term" value="F:diaminohydroxyphosphoribosylaminopyrimidine deaminase activity"/>
    <property type="evidence" value="ECO:0007669"/>
    <property type="project" value="UniProtKB-EC"/>
</dbReference>
<dbReference type="SUPFAM" id="SSF53927">
    <property type="entry name" value="Cytidine deaminase-like"/>
    <property type="match status" value="1"/>
</dbReference>
<dbReference type="EC" id="3.5.4.26" evidence="12"/>
<comment type="catalytic activity">
    <reaction evidence="12">
        <text>5-amino-6-(5-phospho-D-ribitylamino)uracil + NADP(+) = 5-amino-6-(5-phospho-D-ribosylamino)uracil + NADPH + H(+)</text>
        <dbReference type="Rhea" id="RHEA:17845"/>
        <dbReference type="ChEBI" id="CHEBI:15378"/>
        <dbReference type="ChEBI" id="CHEBI:57783"/>
        <dbReference type="ChEBI" id="CHEBI:58349"/>
        <dbReference type="ChEBI" id="CHEBI:58421"/>
        <dbReference type="ChEBI" id="CHEBI:58453"/>
        <dbReference type="EC" id="1.1.1.193"/>
    </reaction>
</comment>
<dbReference type="RefSeq" id="WP_266149668.1">
    <property type="nucleotide sequence ID" value="NZ_CP064028.1"/>
</dbReference>
<evidence type="ECO:0000256" key="10">
    <source>
        <dbReference type="ARBA" id="ARBA00023002"/>
    </source>
</evidence>
<keyword evidence="12 14" id="KW-0378">Hydrolase</keyword>
<evidence type="ECO:0000256" key="7">
    <source>
        <dbReference type="ARBA" id="ARBA00022723"/>
    </source>
</evidence>
<evidence type="ECO:0000256" key="3">
    <source>
        <dbReference type="ARBA" id="ARBA00004910"/>
    </source>
</evidence>
<dbReference type="EC" id="1.1.1.193" evidence="12"/>
<dbReference type="PIRSF" id="PIRSF006769">
    <property type="entry name" value="RibD"/>
    <property type="match status" value="1"/>
</dbReference>
<dbReference type="InterPro" id="IPR016193">
    <property type="entry name" value="Cytidine_deaminase-like"/>
</dbReference>
<evidence type="ECO:0000256" key="2">
    <source>
        <dbReference type="ARBA" id="ARBA00004882"/>
    </source>
</evidence>
<evidence type="ECO:0000313" key="15">
    <source>
        <dbReference type="Proteomes" id="UP001595961"/>
    </source>
</evidence>
<dbReference type="SUPFAM" id="SSF53597">
    <property type="entry name" value="Dihydrofolate reductase-like"/>
    <property type="match status" value="1"/>
</dbReference>
<sequence length="366" mass="39050">MTSTFTAIDHAHMAHALRLAERGLFTTQPNPRVGCVIAHGEQVVGTGFHQRAGEPHAEVFALREAADQARGATAYVTLEPCAHHGRTPPCADALIAAGVARVVIAAEDPFPQVAGRGIGKLRDAGIAVETGLLRERARELNIGFFSRIERGRPWVRVKLAMSLDGRTALADGESKWITGEAARADVQRWRARSSAILTGSGTVLADDPRLNVRLPGGEAFTPPLRVVLDRQLRTPAGSHVLDGTAPTLLLHGEQAGANDGRFHKVELAVVAEQGDALDLSAVLGVLAHRHCSEVHVEAGPTLCGALFAAGLVDELLIYVAPLLLGDAARPLLQLPLLTDMAARWKLQAIDRRIVGDDLRLLMRSAA</sequence>
<comment type="similarity">
    <text evidence="5 12">In the C-terminal section; belongs to the HTP reductase family.</text>
</comment>
<comment type="cofactor">
    <cofactor evidence="12">
        <name>Zn(2+)</name>
        <dbReference type="ChEBI" id="CHEBI:29105"/>
    </cofactor>
    <text evidence="12">Binds 1 zinc ion.</text>
</comment>
<dbReference type="InterPro" id="IPR002125">
    <property type="entry name" value="CMP_dCMP_dom"/>
</dbReference>
<evidence type="ECO:0000256" key="6">
    <source>
        <dbReference type="ARBA" id="ARBA00022619"/>
    </source>
</evidence>